<evidence type="ECO:0000256" key="1">
    <source>
        <dbReference type="SAM" id="MobiDB-lite"/>
    </source>
</evidence>
<comment type="caution">
    <text evidence="2">The sequence shown here is derived from an EMBL/GenBank/DDBJ whole genome shotgun (WGS) entry which is preliminary data.</text>
</comment>
<evidence type="ECO:0000313" key="3">
    <source>
        <dbReference type="Proteomes" id="UP000324222"/>
    </source>
</evidence>
<organism evidence="2 3">
    <name type="scientific">Portunus trituberculatus</name>
    <name type="common">Swimming crab</name>
    <name type="synonym">Neptunus trituberculatus</name>
    <dbReference type="NCBI Taxonomy" id="210409"/>
    <lineage>
        <taxon>Eukaryota</taxon>
        <taxon>Metazoa</taxon>
        <taxon>Ecdysozoa</taxon>
        <taxon>Arthropoda</taxon>
        <taxon>Crustacea</taxon>
        <taxon>Multicrustacea</taxon>
        <taxon>Malacostraca</taxon>
        <taxon>Eumalacostraca</taxon>
        <taxon>Eucarida</taxon>
        <taxon>Decapoda</taxon>
        <taxon>Pleocyemata</taxon>
        <taxon>Brachyura</taxon>
        <taxon>Eubrachyura</taxon>
        <taxon>Portunoidea</taxon>
        <taxon>Portunidae</taxon>
        <taxon>Portuninae</taxon>
        <taxon>Portunus</taxon>
    </lineage>
</organism>
<accession>A0A5B7GZ32</accession>
<evidence type="ECO:0000313" key="2">
    <source>
        <dbReference type="EMBL" id="MPC62859.1"/>
    </source>
</evidence>
<gene>
    <name evidence="2" type="ORF">E2C01_056949</name>
</gene>
<reference evidence="2 3" key="1">
    <citation type="submission" date="2019-05" db="EMBL/GenBank/DDBJ databases">
        <title>Another draft genome of Portunus trituberculatus and its Hox gene families provides insights of decapod evolution.</title>
        <authorList>
            <person name="Jeong J.-H."/>
            <person name="Song I."/>
            <person name="Kim S."/>
            <person name="Choi T."/>
            <person name="Kim D."/>
            <person name="Ryu S."/>
            <person name="Kim W."/>
        </authorList>
    </citation>
    <scope>NUCLEOTIDE SEQUENCE [LARGE SCALE GENOMIC DNA]</scope>
    <source>
        <tissue evidence="2">Muscle</tissue>
    </source>
</reference>
<feature type="region of interest" description="Disordered" evidence="1">
    <location>
        <begin position="40"/>
        <end position="91"/>
    </location>
</feature>
<feature type="compositionally biased region" description="Basic residues" evidence="1">
    <location>
        <begin position="59"/>
        <end position="69"/>
    </location>
</feature>
<dbReference type="Proteomes" id="UP000324222">
    <property type="component" value="Unassembled WGS sequence"/>
</dbReference>
<sequence>MTERAEGVGSVTCQSTCTFASVSTNGSAPCRRDLIHHPMTCRPAHDERPRLSHPTIPPGRRRHRRHRHSNPPTLPSRHLPPSALPDFTQAG</sequence>
<name>A0A5B7GZ32_PORTR</name>
<dbReference type="EMBL" id="VSRR010020128">
    <property type="protein sequence ID" value="MPC62859.1"/>
    <property type="molecule type" value="Genomic_DNA"/>
</dbReference>
<keyword evidence="3" id="KW-1185">Reference proteome</keyword>
<dbReference type="AlphaFoldDB" id="A0A5B7GZ32"/>
<proteinExistence type="predicted"/>
<protein>
    <submittedName>
        <fullName evidence="2">Uncharacterized protein</fullName>
    </submittedName>
</protein>